<dbReference type="GO" id="GO:0045197">
    <property type="term" value="P:establishment or maintenance of epithelial cell apical/basal polarity"/>
    <property type="evidence" value="ECO:0007669"/>
    <property type="project" value="TreeGrafter"/>
</dbReference>
<feature type="compositionally biased region" description="Pro residues" evidence="6">
    <location>
        <begin position="993"/>
        <end position="1011"/>
    </location>
</feature>
<feature type="region of interest" description="Disordered" evidence="6">
    <location>
        <begin position="712"/>
        <end position="788"/>
    </location>
</feature>
<feature type="compositionally biased region" description="Low complexity" evidence="6">
    <location>
        <begin position="1592"/>
        <end position="1604"/>
    </location>
</feature>
<dbReference type="CDD" id="cd23058">
    <property type="entry name" value="PDZ2_Par3-like"/>
    <property type="match status" value="1"/>
</dbReference>
<feature type="region of interest" description="Disordered" evidence="6">
    <location>
        <begin position="1911"/>
        <end position="1930"/>
    </location>
</feature>
<feature type="compositionally biased region" description="Polar residues" evidence="6">
    <location>
        <begin position="1439"/>
        <end position="1452"/>
    </location>
</feature>
<dbReference type="InterPro" id="IPR001478">
    <property type="entry name" value="PDZ"/>
</dbReference>
<dbReference type="Gene3D" id="3.10.20.90">
    <property type="entry name" value="Phosphatidylinositol 3-kinase Catalytic Subunit, Chain A, domain 1"/>
    <property type="match status" value="1"/>
</dbReference>
<feature type="region of interest" description="Disordered" evidence="6">
    <location>
        <begin position="1199"/>
        <end position="1279"/>
    </location>
</feature>
<keyword evidence="5" id="KW-0175">Coiled coil</keyword>
<feature type="compositionally biased region" description="Polar residues" evidence="6">
    <location>
        <begin position="1043"/>
        <end position="1061"/>
    </location>
</feature>
<keyword evidence="9" id="KW-1185">Reference proteome</keyword>
<dbReference type="GO" id="GO:0051660">
    <property type="term" value="P:establishment of centrosome localization"/>
    <property type="evidence" value="ECO:0007669"/>
    <property type="project" value="TreeGrafter"/>
</dbReference>
<dbReference type="GO" id="GO:0005912">
    <property type="term" value="C:adherens junction"/>
    <property type="evidence" value="ECO:0007669"/>
    <property type="project" value="TreeGrafter"/>
</dbReference>
<feature type="compositionally biased region" description="Pro residues" evidence="6">
    <location>
        <begin position="1763"/>
        <end position="1773"/>
    </location>
</feature>
<feature type="compositionally biased region" description="Polar residues" evidence="6">
    <location>
        <begin position="886"/>
        <end position="906"/>
    </location>
</feature>
<dbReference type="EMBL" id="JARAKH010000003">
    <property type="protein sequence ID" value="KAK8405656.1"/>
    <property type="molecule type" value="Genomic_DNA"/>
</dbReference>
<feature type="domain" description="PDZ" evidence="7">
    <location>
        <begin position="615"/>
        <end position="692"/>
    </location>
</feature>
<feature type="compositionally biased region" description="Pro residues" evidence="6">
    <location>
        <begin position="1962"/>
        <end position="1972"/>
    </location>
</feature>
<evidence type="ECO:0000256" key="1">
    <source>
        <dbReference type="ARBA" id="ARBA00005358"/>
    </source>
</evidence>
<feature type="compositionally biased region" description="Basic and acidic residues" evidence="6">
    <location>
        <begin position="1267"/>
        <end position="1279"/>
    </location>
</feature>
<dbReference type="PROSITE" id="PS50106">
    <property type="entry name" value="PDZ"/>
    <property type="match status" value="3"/>
</dbReference>
<feature type="compositionally biased region" description="Low complexity" evidence="6">
    <location>
        <begin position="1551"/>
        <end position="1560"/>
    </location>
</feature>
<feature type="coiled-coil region" evidence="5">
    <location>
        <begin position="1852"/>
        <end position="1879"/>
    </location>
</feature>
<proteinExistence type="inferred from homology"/>
<dbReference type="SUPFAM" id="SSF50156">
    <property type="entry name" value="PDZ domain-like"/>
    <property type="match status" value="3"/>
</dbReference>
<evidence type="ECO:0000256" key="5">
    <source>
        <dbReference type="SAM" id="Coils"/>
    </source>
</evidence>
<dbReference type="PANTHER" id="PTHR16484:SF17">
    <property type="entry name" value="BAZOOKA, ISOFORM B"/>
    <property type="match status" value="1"/>
</dbReference>
<comment type="caution">
    <text evidence="8">The sequence shown here is derived from an EMBL/GenBank/DDBJ whole genome shotgun (WGS) entry which is preliminary data.</text>
</comment>
<evidence type="ECO:0000313" key="8">
    <source>
        <dbReference type="EMBL" id="KAK8405655.1"/>
    </source>
</evidence>
<name>A0AAW0V091_SCYPA</name>
<dbReference type="GO" id="GO:0016324">
    <property type="term" value="C:apical plasma membrane"/>
    <property type="evidence" value="ECO:0007669"/>
    <property type="project" value="TreeGrafter"/>
</dbReference>
<feature type="domain" description="PDZ" evidence="7">
    <location>
        <begin position="478"/>
        <end position="550"/>
    </location>
</feature>
<dbReference type="Gene3D" id="2.30.42.10">
    <property type="match status" value="3"/>
</dbReference>
<feature type="compositionally biased region" description="Polar residues" evidence="6">
    <location>
        <begin position="719"/>
        <end position="742"/>
    </location>
</feature>
<dbReference type="GO" id="GO:0035091">
    <property type="term" value="F:phosphatidylinositol binding"/>
    <property type="evidence" value="ECO:0007669"/>
    <property type="project" value="TreeGrafter"/>
</dbReference>
<feature type="region of interest" description="Disordered" evidence="6">
    <location>
        <begin position="1311"/>
        <end position="1354"/>
    </location>
</feature>
<feature type="region of interest" description="Disordered" evidence="6">
    <location>
        <begin position="564"/>
        <end position="595"/>
    </location>
</feature>
<feature type="compositionally biased region" description="Polar residues" evidence="6">
    <location>
        <begin position="1570"/>
        <end position="1591"/>
    </location>
</feature>
<comment type="similarity">
    <text evidence="1">Belongs to the PAR3 family.</text>
</comment>
<feature type="region of interest" description="Disordered" evidence="6">
    <location>
        <begin position="300"/>
        <end position="321"/>
    </location>
</feature>
<dbReference type="GO" id="GO:0030010">
    <property type="term" value="P:establishment of cell polarity"/>
    <property type="evidence" value="ECO:0007669"/>
    <property type="project" value="TreeGrafter"/>
</dbReference>
<feature type="region of interest" description="Disordered" evidence="6">
    <location>
        <begin position="1537"/>
        <end position="1604"/>
    </location>
</feature>
<keyword evidence="2" id="KW-0132">Cell division</keyword>
<feature type="compositionally biased region" description="Polar residues" evidence="6">
    <location>
        <begin position="1421"/>
        <end position="1431"/>
    </location>
</feature>
<dbReference type="EMBL" id="JARAKH010000003">
    <property type="protein sequence ID" value="KAK8405658.1"/>
    <property type="molecule type" value="Genomic_DNA"/>
</dbReference>
<feature type="region of interest" description="Disordered" evidence="6">
    <location>
        <begin position="867"/>
        <end position="952"/>
    </location>
</feature>
<keyword evidence="4" id="KW-0131">Cell cycle</keyword>
<feature type="compositionally biased region" description="Low complexity" evidence="6">
    <location>
        <begin position="1719"/>
        <end position="1738"/>
    </location>
</feature>
<feature type="compositionally biased region" description="Pro residues" evidence="6">
    <location>
        <begin position="185"/>
        <end position="194"/>
    </location>
</feature>
<dbReference type="FunFam" id="2.30.42.10:FF:000011">
    <property type="entry name" value="partitioning defective 3 homolog isoform X1"/>
    <property type="match status" value="1"/>
</dbReference>
<dbReference type="EMBL" id="JARAKH010000003">
    <property type="protein sequence ID" value="KAK8405655.1"/>
    <property type="molecule type" value="Genomic_DNA"/>
</dbReference>
<dbReference type="GO" id="GO:0007155">
    <property type="term" value="P:cell adhesion"/>
    <property type="evidence" value="ECO:0007669"/>
    <property type="project" value="TreeGrafter"/>
</dbReference>
<feature type="region of interest" description="Disordered" evidence="6">
    <location>
        <begin position="237"/>
        <end position="265"/>
    </location>
</feature>
<dbReference type="GO" id="GO:0008104">
    <property type="term" value="P:intracellular protein localization"/>
    <property type="evidence" value="ECO:0007669"/>
    <property type="project" value="TreeGrafter"/>
</dbReference>
<feature type="region of interest" description="Disordered" evidence="6">
    <location>
        <begin position="114"/>
        <end position="148"/>
    </location>
</feature>
<feature type="compositionally biased region" description="Low complexity" evidence="6">
    <location>
        <begin position="1409"/>
        <end position="1420"/>
    </location>
</feature>
<feature type="region of interest" description="Disordered" evidence="6">
    <location>
        <begin position="986"/>
        <end position="1095"/>
    </location>
</feature>
<gene>
    <name evidence="8" type="ORF">O3P69_001861</name>
</gene>
<feature type="region of interest" description="Disordered" evidence="6">
    <location>
        <begin position="1"/>
        <end position="23"/>
    </location>
</feature>
<evidence type="ECO:0000313" key="9">
    <source>
        <dbReference type="Proteomes" id="UP001487740"/>
    </source>
</evidence>
<feature type="compositionally biased region" description="Basic and acidic residues" evidence="6">
    <location>
        <begin position="1030"/>
        <end position="1042"/>
    </location>
</feature>
<dbReference type="Pfam" id="PF00595">
    <property type="entry name" value="PDZ"/>
    <property type="match status" value="3"/>
</dbReference>
<feature type="compositionally biased region" description="Polar residues" evidence="6">
    <location>
        <begin position="127"/>
        <end position="136"/>
    </location>
</feature>
<dbReference type="InterPro" id="IPR052213">
    <property type="entry name" value="PAR3"/>
</dbReference>
<organism evidence="8 9">
    <name type="scientific">Scylla paramamosain</name>
    <name type="common">Mud crab</name>
    <dbReference type="NCBI Taxonomy" id="85552"/>
    <lineage>
        <taxon>Eukaryota</taxon>
        <taxon>Metazoa</taxon>
        <taxon>Ecdysozoa</taxon>
        <taxon>Arthropoda</taxon>
        <taxon>Crustacea</taxon>
        <taxon>Multicrustacea</taxon>
        <taxon>Malacostraca</taxon>
        <taxon>Eumalacostraca</taxon>
        <taxon>Eucarida</taxon>
        <taxon>Decapoda</taxon>
        <taxon>Pleocyemata</taxon>
        <taxon>Brachyura</taxon>
        <taxon>Eubrachyura</taxon>
        <taxon>Portunoidea</taxon>
        <taxon>Portunidae</taxon>
        <taxon>Portuninae</taxon>
        <taxon>Scylla</taxon>
    </lineage>
</organism>
<dbReference type="CDD" id="cd23059">
    <property type="entry name" value="PDZ3_Par3-like"/>
    <property type="match status" value="1"/>
</dbReference>
<feature type="compositionally biased region" description="Basic and acidic residues" evidence="6">
    <location>
        <begin position="1911"/>
        <end position="1926"/>
    </location>
</feature>
<feature type="compositionally biased region" description="Basic and acidic residues" evidence="6">
    <location>
        <begin position="774"/>
        <end position="787"/>
    </location>
</feature>
<evidence type="ECO:0000256" key="2">
    <source>
        <dbReference type="ARBA" id="ARBA00022618"/>
    </source>
</evidence>
<feature type="region of interest" description="Disordered" evidence="6">
    <location>
        <begin position="1377"/>
        <end position="1481"/>
    </location>
</feature>
<feature type="compositionally biased region" description="Basic and acidic residues" evidence="6">
    <location>
        <begin position="238"/>
        <end position="250"/>
    </location>
</feature>
<feature type="compositionally biased region" description="Basic and acidic residues" evidence="6">
    <location>
        <begin position="1320"/>
        <end position="1338"/>
    </location>
</feature>
<feature type="compositionally biased region" description="Polar residues" evidence="6">
    <location>
        <begin position="1697"/>
        <end position="1712"/>
    </location>
</feature>
<dbReference type="GO" id="GO:0005938">
    <property type="term" value="C:cell cortex"/>
    <property type="evidence" value="ECO:0007669"/>
    <property type="project" value="TreeGrafter"/>
</dbReference>
<dbReference type="Pfam" id="PF12053">
    <property type="entry name" value="Par3_HAL_N_term"/>
    <property type="match status" value="1"/>
</dbReference>
<keyword evidence="3" id="KW-0677">Repeat</keyword>
<feature type="compositionally biased region" description="Basic and acidic residues" evidence="6">
    <location>
        <begin position="922"/>
        <end position="934"/>
    </location>
</feature>
<sequence length="2069" mass="224852">MRMRSRSVAAAPPSHAVTVGGSGASRSLLNLPGELKVHYSEVVNVAEKLTRLFSRSHSYNVHKHHKTLDRAHNKKPSHSWVTVHNLKQLDGGILDPDDRLNDVADDREQIIALYEEQPHEHQGGDGTSASSDSENPSPDIFQDVEHKFSPFTRNDIEITGEELSGAPPPLHVRRGSEPALNRLSPIPPVSAPPDPTKRWSAAPIIEDQNPALTSSTPMKTIQDGHSSYEDDNVFVVDPGERGEGSGEEKTPSSSTSSHHSTAAAFSRFTRDNNRCSVQVLSDNPIMARWADAADNVLAGSEGRRREPLGGSSSSPLHFRDSSHEDTNTILVVLSNDRGPLGIHVIPSTDGRGHDQGLLVEGVEPAGRIARDGRIQVHDRIIEINGRSLNNVTFQKAQEIFKDAMQTPELRLQVVKGRGSNHQRQGSCTELVEGEERTVGGAKVASVTATRKVGSMSLSSRTQAVILQSNTRKLGRRVTVNLTKGPHGLGFSITTRDNPAGGEAPIYIKNILPKGAAIEDGTLRIGDRLLEVNGVAVTGNSQSEVAGLLRQIPIGGTATLIVSRQDQRGNEAAPVDSVADEDKSSSPQLPRQLPLEKSADDSLMFPWKQREILMFEIPVHDSERAGLGVSVKGKTSSGPNGSVDLGIFVKNVIHGGAASRDGRLLQNDQLVNINGLSLLGKPNSEAMKTLRTAMHQEGPTPGMISLTVARRIDHSKERSSPSSANRSGRESANSLLTNSSGTETLGGAKSAPTTPTPDHLGSTDASDATTTFHSNKNDDRLPTEREFVNDTFDVRNPVIQRLTNNNGALRNESYYKATHDTWNTSQLQQLVMRVDRESLAPAVGGTSTLGSPTVNLPSRDTLIIHDDTGTHLSGQMSGHDGPGASAGSFSDHPSQSDDAYTSQTSLEENVAGFSRDQFGRQSMSEKRHATLDAKNTDTYQRNKKAREEREKQKQIMLAQEKLAATQGLGAAGMAGGPEEEVKPGLREVGIDVPPTDPPPGPPHPSHPLPGARPAPNTSRWGRTKQNTLPSKSKDENKPPKNKSDQMSSSSVGTKLSAKQQFIQGLRGPGLRRGSEPVGATLRRGQSGHPRGPFSPVSRSLERHFNKGHQRTTFGQDLSNMISNWDALRSRLDFGPGLGMKKSSSLESLQTMVQEMTMEEEGHRMGSGRVPRGRGCNESFRAAVDRSYDVPLNGLRSKMETLAEEESESSGSGFGRGNSRQSSVNSAAEDKHKKIGKKKAGLLKGLGSMFRFGKHRKSVDNTNSGPGRGDGEREGRGEMDRAEVERLAAVRRLQQEEHDHMQEQYRRLIENTARTSQQQQARGEDGEPSRSERMHQLRAEHQRRHAQRNRTYPTDDMEEHYESAIRQMLDERGHLEADRANNNTLNSSDIKPQVMSESVVHRSAKSYQPPSSMNSSCHSSSSNKVKGTGNTNRHSFHGIVNSPSGKTAASSTHRYSLYGACFQPDTDSPRHKTENKVPGAPDVDNLSAFMQSNKYIHNNDIYSVPCKTGTGPPKPNESCGVSTNDEEARVNNLSNLIIQKSVSTKPPLPPRNRPINNNYKPPTLYHAPKPNLGSSSAPPVSQCSTLQVNQRAPTQTTTSHSSSQFSQMNEITPDFTFSFTKILPDFSSSHNYSLDKVNNNNASELANRNFINQNINEHSSFGKKNHGGRTGSSSVDIEGEQHGGGVNSGATWGSLGIMSGTNIPGTQKHGNCNSKIAAPLGSNNSSSSNSSSGSNSSNGSAARTNSLPRMGVKGKEAAMSARGWPCPPPPPPPKGAPVPLAALRSTAILDNSQFWRLEPVPSEPRSEVRHVRSHSYDLYGDGASRAGEAAGRPGSRTAYADPHTYSHYVNYEQIQQHLRKNKEQERLKKLASQQYQDFRDKQTRRQLDGAPTMLLHKLEETFIHESILASREAREYQSQRGPRDSGREGHHRPVSNYYEYESVQAMISHAQDNSSTSLPRRHQPPPPPGPPPPAKNSEGIGSLHPGASQPHHLTMYKPNVHSSQSGRSGLPGASHGQPSSYHSQGERDSHRVEGVYSSGFRPASHYTGPHHNPPPPPPHHSTKITVPGSKV</sequence>
<protein>
    <recommendedName>
        <fullName evidence="7">PDZ domain-containing protein</fullName>
    </recommendedName>
</protein>
<feature type="region of interest" description="Disordered" evidence="6">
    <location>
        <begin position="160"/>
        <end position="196"/>
    </location>
</feature>
<reference evidence="8 9" key="1">
    <citation type="submission" date="2023-03" db="EMBL/GenBank/DDBJ databases">
        <title>High-quality genome of Scylla paramamosain provides insights in environmental adaptation.</title>
        <authorList>
            <person name="Zhang L."/>
        </authorList>
    </citation>
    <scope>NUCLEOTIDE SEQUENCE [LARGE SCALE GENOMIC DNA]</scope>
    <source>
        <strain evidence="8">LZ_2023a</strain>
        <tissue evidence="8">Muscle</tissue>
    </source>
</reference>
<dbReference type="SMART" id="SM00228">
    <property type="entry name" value="PDZ"/>
    <property type="match status" value="3"/>
</dbReference>
<evidence type="ECO:0000256" key="4">
    <source>
        <dbReference type="ARBA" id="ARBA00023306"/>
    </source>
</evidence>
<evidence type="ECO:0000256" key="3">
    <source>
        <dbReference type="ARBA" id="ARBA00022737"/>
    </source>
</evidence>
<dbReference type="GO" id="GO:0000226">
    <property type="term" value="P:microtubule cytoskeleton organization"/>
    <property type="evidence" value="ECO:0007669"/>
    <property type="project" value="TreeGrafter"/>
</dbReference>
<accession>A0AAW0V091</accession>
<feature type="compositionally biased region" description="Low complexity" evidence="6">
    <location>
        <begin position="251"/>
        <end position="265"/>
    </location>
</feature>
<feature type="region of interest" description="Disordered" evidence="6">
    <location>
        <begin position="1656"/>
        <end position="1773"/>
    </location>
</feature>
<feature type="region of interest" description="Disordered" evidence="6">
    <location>
        <begin position="1947"/>
        <end position="2069"/>
    </location>
</feature>
<dbReference type="GO" id="GO:0051301">
    <property type="term" value="P:cell division"/>
    <property type="evidence" value="ECO:0007669"/>
    <property type="project" value="UniProtKB-KW"/>
</dbReference>
<evidence type="ECO:0000256" key="6">
    <source>
        <dbReference type="SAM" id="MobiDB-lite"/>
    </source>
</evidence>
<dbReference type="GO" id="GO:0043296">
    <property type="term" value="C:apical junction complex"/>
    <property type="evidence" value="ECO:0007669"/>
    <property type="project" value="TreeGrafter"/>
</dbReference>
<dbReference type="InterPro" id="IPR036034">
    <property type="entry name" value="PDZ_sf"/>
</dbReference>
<feature type="domain" description="PDZ" evidence="7">
    <location>
        <begin position="329"/>
        <end position="415"/>
    </location>
</feature>
<feature type="compositionally biased region" description="Polar residues" evidence="6">
    <location>
        <begin position="1014"/>
        <end position="1029"/>
    </location>
</feature>
<dbReference type="PANTHER" id="PTHR16484">
    <property type="entry name" value="PARTITIONING DEFECTIVE 3 RELATED"/>
    <property type="match status" value="1"/>
</dbReference>
<evidence type="ECO:0000259" key="7">
    <source>
        <dbReference type="PROSITE" id="PS50106"/>
    </source>
</evidence>
<feature type="compositionally biased region" description="Polar residues" evidence="6">
    <location>
        <begin position="762"/>
        <end position="773"/>
    </location>
</feature>
<feature type="compositionally biased region" description="Basic and acidic residues" evidence="6">
    <location>
        <begin position="2022"/>
        <end position="2031"/>
    </location>
</feature>
<dbReference type="InterPro" id="IPR021922">
    <property type="entry name" value="Par3/HAL_N"/>
</dbReference>
<dbReference type="Proteomes" id="UP001487740">
    <property type="component" value="Unassembled WGS sequence"/>
</dbReference>
<feature type="compositionally biased region" description="Polar residues" evidence="6">
    <location>
        <begin position="1378"/>
        <end position="1388"/>
    </location>
</feature>